<proteinExistence type="predicted"/>
<evidence type="ECO:0000256" key="1">
    <source>
        <dbReference type="SAM" id="Phobius"/>
    </source>
</evidence>
<dbReference type="InterPro" id="IPR046580">
    <property type="entry name" value="DUF6640"/>
</dbReference>
<name>A0A3S4DAC6_9PEZI</name>
<evidence type="ECO:0000313" key="2">
    <source>
        <dbReference type="EMBL" id="SPQ27062.1"/>
    </source>
</evidence>
<sequence length="144" mass="15613">MLGKLLLTIDAVGLLFGAPMAEYNHTHMFNPRWTPHAKFHGAWTMSLSVILGLGTLYYTWRPTLLPPSTPPSLAPVLARQLQKDSMCSALFTGTIYWLAGLASILYPGTDGVDPEFGPSGFPQRFIFAGFATAAALGSLIEGWL</sequence>
<gene>
    <name evidence="2" type="ORF">TT172_LOCUS9481</name>
</gene>
<keyword evidence="1" id="KW-0812">Transmembrane</keyword>
<evidence type="ECO:0000313" key="3">
    <source>
        <dbReference type="Proteomes" id="UP000289323"/>
    </source>
</evidence>
<protein>
    <submittedName>
        <fullName evidence="2">F0c337b8-54a7-4292-8c8e-f96d455f4a95</fullName>
    </submittedName>
</protein>
<feature type="transmembrane region" description="Helical" evidence="1">
    <location>
        <begin position="125"/>
        <end position="143"/>
    </location>
</feature>
<dbReference type="Proteomes" id="UP000289323">
    <property type="component" value="Unassembled WGS sequence"/>
</dbReference>
<feature type="transmembrane region" description="Helical" evidence="1">
    <location>
        <begin position="41"/>
        <end position="60"/>
    </location>
</feature>
<keyword evidence="1" id="KW-0472">Membrane</keyword>
<accession>A0A3S4DAC6</accession>
<keyword evidence="1" id="KW-1133">Transmembrane helix</keyword>
<feature type="transmembrane region" description="Helical" evidence="1">
    <location>
        <begin position="87"/>
        <end position="105"/>
    </location>
</feature>
<organism evidence="2 3">
    <name type="scientific">Thermothielavioides terrestris</name>
    <dbReference type="NCBI Taxonomy" id="2587410"/>
    <lineage>
        <taxon>Eukaryota</taxon>
        <taxon>Fungi</taxon>
        <taxon>Dikarya</taxon>
        <taxon>Ascomycota</taxon>
        <taxon>Pezizomycotina</taxon>
        <taxon>Sordariomycetes</taxon>
        <taxon>Sordariomycetidae</taxon>
        <taxon>Sordariales</taxon>
        <taxon>Chaetomiaceae</taxon>
        <taxon>Thermothielavioides</taxon>
    </lineage>
</organism>
<dbReference type="EMBL" id="OUUZ01000019">
    <property type="protein sequence ID" value="SPQ27062.1"/>
    <property type="molecule type" value="Genomic_DNA"/>
</dbReference>
<dbReference type="Pfam" id="PF20345">
    <property type="entry name" value="DUF6640"/>
    <property type="match status" value="1"/>
</dbReference>
<dbReference type="AlphaFoldDB" id="A0A3S4DAC6"/>
<reference evidence="2 3" key="1">
    <citation type="submission" date="2018-04" db="EMBL/GenBank/DDBJ databases">
        <authorList>
            <person name="Huttner S."/>
            <person name="Dainat J."/>
        </authorList>
    </citation>
    <scope>NUCLEOTIDE SEQUENCE [LARGE SCALE GENOMIC DNA]</scope>
</reference>